<evidence type="ECO:0000313" key="21">
    <source>
        <dbReference type="EMBL" id="GAA1914378.1"/>
    </source>
</evidence>
<keyword evidence="5" id="KW-0597">Phosphoprotein</keyword>
<dbReference type="Gene3D" id="1.10.287.130">
    <property type="match status" value="1"/>
</dbReference>
<evidence type="ECO:0000256" key="13">
    <source>
        <dbReference type="ARBA" id="ARBA00023136"/>
    </source>
</evidence>
<comment type="catalytic activity">
    <reaction evidence="1">
        <text>ATP + protein L-histidine = ADP + protein N-phospho-L-histidine.</text>
        <dbReference type="EC" id="2.7.13.3"/>
    </reaction>
</comment>
<protein>
    <recommendedName>
        <fullName evidence="14">Sensor-like histidine kinase SenX3</fullName>
        <ecNumber evidence="3">2.7.13.3</ecNumber>
    </recommendedName>
</protein>
<keyword evidence="4" id="KW-1003">Cell membrane</keyword>
<dbReference type="Pfam" id="PF05231">
    <property type="entry name" value="MASE1"/>
    <property type="match status" value="1"/>
</dbReference>
<feature type="domain" description="Death" evidence="17">
    <location>
        <begin position="65"/>
        <end position="130"/>
    </location>
</feature>
<evidence type="ECO:0000256" key="14">
    <source>
        <dbReference type="ARBA" id="ARBA00039401"/>
    </source>
</evidence>
<feature type="transmembrane region" description="Helical" evidence="16">
    <location>
        <begin position="49"/>
        <end position="66"/>
    </location>
</feature>
<evidence type="ECO:0000259" key="17">
    <source>
        <dbReference type="PROSITE" id="PS50017"/>
    </source>
</evidence>
<dbReference type="InterPro" id="IPR003661">
    <property type="entry name" value="HisK_dim/P_dom"/>
</dbReference>
<feature type="transmembrane region" description="Helical" evidence="16">
    <location>
        <begin position="93"/>
        <end position="112"/>
    </location>
</feature>
<feature type="compositionally biased region" description="Low complexity" evidence="15">
    <location>
        <begin position="822"/>
        <end position="831"/>
    </location>
</feature>
<evidence type="ECO:0000256" key="15">
    <source>
        <dbReference type="SAM" id="MobiDB-lite"/>
    </source>
</evidence>
<keyword evidence="8" id="KW-0547">Nucleotide-binding</keyword>
<dbReference type="Pfam" id="PF00989">
    <property type="entry name" value="PAS"/>
    <property type="match status" value="1"/>
</dbReference>
<evidence type="ECO:0000259" key="19">
    <source>
        <dbReference type="PROSITE" id="PS50112"/>
    </source>
</evidence>
<comment type="caution">
    <text evidence="21">The sequence shown here is derived from an EMBL/GenBank/DDBJ whole genome shotgun (WGS) entry which is preliminary data.</text>
</comment>
<dbReference type="InterPro" id="IPR000014">
    <property type="entry name" value="PAS"/>
</dbReference>
<dbReference type="InterPro" id="IPR007895">
    <property type="entry name" value="MASE1"/>
</dbReference>
<name>A0ABP5AJI9_9ACTN</name>
<dbReference type="RefSeq" id="WP_344005673.1">
    <property type="nucleotide sequence ID" value="NZ_BAAAMY010000004.1"/>
</dbReference>
<evidence type="ECO:0000256" key="11">
    <source>
        <dbReference type="ARBA" id="ARBA00022989"/>
    </source>
</evidence>
<dbReference type="Proteomes" id="UP001501612">
    <property type="component" value="Unassembled WGS sequence"/>
</dbReference>
<gene>
    <name evidence="21" type="ORF">GCM10009737_14650</name>
</gene>
<dbReference type="InterPro" id="IPR001610">
    <property type="entry name" value="PAC"/>
</dbReference>
<dbReference type="SUPFAM" id="SSF55785">
    <property type="entry name" value="PYP-like sensor domain (PAS domain)"/>
    <property type="match status" value="2"/>
</dbReference>
<evidence type="ECO:0000256" key="16">
    <source>
        <dbReference type="SAM" id="Phobius"/>
    </source>
</evidence>
<dbReference type="PANTHER" id="PTHR42878">
    <property type="entry name" value="TWO-COMPONENT HISTIDINE KINASE"/>
    <property type="match status" value="1"/>
</dbReference>
<dbReference type="SUPFAM" id="SSF47384">
    <property type="entry name" value="Homodimeric domain of signal transducing histidine kinase"/>
    <property type="match status" value="1"/>
</dbReference>
<evidence type="ECO:0000256" key="4">
    <source>
        <dbReference type="ARBA" id="ARBA00022475"/>
    </source>
</evidence>
<accession>A0ABP5AJI9</accession>
<evidence type="ECO:0000256" key="1">
    <source>
        <dbReference type="ARBA" id="ARBA00000085"/>
    </source>
</evidence>
<keyword evidence="6" id="KW-0808">Transferase</keyword>
<dbReference type="InterPro" id="IPR035965">
    <property type="entry name" value="PAS-like_dom_sf"/>
</dbReference>
<evidence type="ECO:0000259" key="20">
    <source>
        <dbReference type="PROSITE" id="PS50113"/>
    </source>
</evidence>
<dbReference type="CDD" id="cd00075">
    <property type="entry name" value="HATPase"/>
    <property type="match status" value="1"/>
</dbReference>
<dbReference type="InterPro" id="IPR000488">
    <property type="entry name" value="Death_dom"/>
</dbReference>
<dbReference type="InterPro" id="IPR036097">
    <property type="entry name" value="HisK_dim/P_sf"/>
</dbReference>
<keyword evidence="9" id="KW-0418">Kinase</keyword>
<evidence type="ECO:0000256" key="9">
    <source>
        <dbReference type="ARBA" id="ARBA00022777"/>
    </source>
</evidence>
<comment type="subcellular location">
    <subcellularLocation>
        <location evidence="2">Cell membrane</location>
        <topology evidence="2">Multi-pass membrane protein</topology>
    </subcellularLocation>
</comment>
<evidence type="ECO:0000256" key="7">
    <source>
        <dbReference type="ARBA" id="ARBA00022692"/>
    </source>
</evidence>
<dbReference type="PROSITE" id="PS50109">
    <property type="entry name" value="HIS_KIN"/>
    <property type="match status" value="1"/>
</dbReference>
<dbReference type="InterPro" id="IPR036890">
    <property type="entry name" value="HATPase_C_sf"/>
</dbReference>
<dbReference type="CDD" id="cd00130">
    <property type="entry name" value="PAS"/>
    <property type="match status" value="1"/>
</dbReference>
<sequence>MPLAWGPGAPSSFPSLRPRARTSLLLVGVVGCFALGVVAVAFAPADSDVASWWPAAGVATGVLLLGRRWTALVGAIGLATTAANLVAGRELPVAVAFGVANAAEALLVAWILTRGRREPARLEDLHDALRLLVATAAGAVLLGGLAGLIVRFLLDGPFVATVRSTMASHSASQLVLLPVLLLLPTVAARVRTAPGSLPEGVAQCGLLAVSVGVVFAPGQTWPTAFTVFPLLAWAALRLPPVVAAVEVLGCAVAVSVLTAEGAGPFGAELVRGSSPAEVGALVQAFLTAMALVALPLALSADQRRRSAAALADQSRLTDAVLDSEAAQVVVLDGELRVERANAAAVAAAGEGCRPGRSLWECGLLGRTVEETRDLLERCCGAPGGLEHTTRDAGTFRTVLWSGRRMVVPGRGVGYVLTGLDVTGHRTSQSFLGQVLEATRGTLLAGVDTGGRVTYWNAGAQHLLGHRAETVIGRPLADLVVPLPAGGPRPAGASPHSFEADRLGPEGRVDWQMLAADGTTRVVSVTVDVMTAPDGQPMGYVAVGKDVSGRRLEEQRLAAALERERQSTERLAEVSAIKSDLIASVSHELRTPLTNVLGFAELLVRDDALDAPHRHWVERIRQNGLDLRSLIEDLLLMSRVESEAPAAAHGSVDLTSLVERVVARARQQVVEDCRVAGRAVSAVVAVSRTAGPLPVLGDATQLERALWNVVTNAVKYSPEGGVVDVRCERVGDEVVVTVRDQGIGMAPGELERAFEPFFRGHRARESGIGGSGLGLGIVRSVVEAHGGRAAAAARPGGGLVVTLGLPAAWVREASQEERRRSDTATASSRAVALNGLTR</sequence>
<keyword evidence="11 16" id="KW-1133">Transmembrane helix</keyword>
<keyword evidence="10" id="KW-0067">ATP-binding</keyword>
<dbReference type="Pfam" id="PF00512">
    <property type="entry name" value="HisKA"/>
    <property type="match status" value="1"/>
</dbReference>
<dbReference type="SMART" id="SM00387">
    <property type="entry name" value="HATPase_c"/>
    <property type="match status" value="1"/>
</dbReference>
<evidence type="ECO:0000256" key="3">
    <source>
        <dbReference type="ARBA" id="ARBA00012438"/>
    </source>
</evidence>
<dbReference type="InterPro" id="IPR050351">
    <property type="entry name" value="BphY/WalK/GraS-like"/>
</dbReference>
<dbReference type="PROSITE" id="PS50113">
    <property type="entry name" value="PAC"/>
    <property type="match status" value="1"/>
</dbReference>
<evidence type="ECO:0000259" key="18">
    <source>
        <dbReference type="PROSITE" id="PS50109"/>
    </source>
</evidence>
<keyword evidence="13 16" id="KW-0472">Membrane</keyword>
<feature type="transmembrane region" description="Helical" evidence="16">
    <location>
        <begin position="132"/>
        <end position="154"/>
    </location>
</feature>
<keyword evidence="12" id="KW-0902">Two-component regulatory system</keyword>
<dbReference type="InterPro" id="IPR013767">
    <property type="entry name" value="PAS_fold"/>
</dbReference>
<evidence type="ECO:0000256" key="6">
    <source>
        <dbReference type="ARBA" id="ARBA00022679"/>
    </source>
</evidence>
<proteinExistence type="predicted"/>
<dbReference type="PANTHER" id="PTHR42878:SF7">
    <property type="entry name" value="SENSOR HISTIDINE KINASE GLRK"/>
    <property type="match status" value="1"/>
</dbReference>
<feature type="domain" description="PAS" evidence="19">
    <location>
        <begin position="427"/>
        <end position="481"/>
    </location>
</feature>
<dbReference type="Gene3D" id="3.30.565.10">
    <property type="entry name" value="Histidine kinase-like ATPase, C-terminal domain"/>
    <property type="match status" value="1"/>
</dbReference>
<evidence type="ECO:0000313" key="22">
    <source>
        <dbReference type="Proteomes" id="UP001501612"/>
    </source>
</evidence>
<dbReference type="InterPro" id="IPR004358">
    <property type="entry name" value="Sig_transdc_His_kin-like_C"/>
</dbReference>
<evidence type="ECO:0000256" key="10">
    <source>
        <dbReference type="ARBA" id="ARBA00022840"/>
    </source>
</evidence>
<evidence type="ECO:0000256" key="2">
    <source>
        <dbReference type="ARBA" id="ARBA00004651"/>
    </source>
</evidence>
<dbReference type="PRINTS" id="PR00344">
    <property type="entry name" value="BCTRLSENSOR"/>
</dbReference>
<dbReference type="PROSITE" id="PS50112">
    <property type="entry name" value="PAS"/>
    <property type="match status" value="1"/>
</dbReference>
<feature type="domain" description="PAC" evidence="20">
    <location>
        <begin position="506"/>
        <end position="558"/>
    </location>
</feature>
<dbReference type="EMBL" id="BAAAMY010000004">
    <property type="protein sequence ID" value="GAA1914378.1"/>
    <property type="molecule type" value="Genomic_DNA"/>
</dbReference>
<feature type="transmembrane region" description="Helical" evidence="16">
    <location>
        <begin position="238"/>
        <end position="257"/>
    </location>
</feature>
<dbReference type="PROSITE" id="PS50017">
    <property type="entry name" value="DEATH_DOMAIN"/>
    <property type="match status" value="1"/>
</dbReference>
<dbReference type="Pfam" id="PF02518">
    <property type="entry name" value="HATPase_c"/>
    <property type="match status" value="1"/>
</dbReference>
<dbReference type="NCBIfam" id="TIGR00229">
    <property type="entry name" value="sensory_box"/>
    <property type="match status" value="1"/>
</dbReference>
<keyword evidence="22" id="KW-1185">Reference proteome</keyword>
<feature type="transmembrane region" description="Helical" evidence="16">
    <location>
        <begin position="278"/>
        <end position="298"/>
    </location>
</feature>
<dbReference type="SMART" id="SM00388">
    <property type="entry name" value="HisKA"/>
    <property type="match status" value="1"/>
</dbReference>
<dbReference type="InterPro" id="IPR005467">
    <property type="entry name" value="His_kinase_dom"/>
</dbReference>
<dbReference type="SMART" id="SM00086">
    <property type="entry name" value="PAC"/>
    <property type="match status" value="1"/>
</dbReference>
<reference evidence="22" key="1">
    <citation type="journal article" date="2019" name="Int. J. Syst. Evol. Microbiol.">
        <title>The Global Catalogue of Microorganisms (GCM) 10K type strain sequencing project: providing services to taxonomists for standard genome sequencing and annotation.</title>
        <authorList>
            <consortium name="The Broad Institute Genomics Platform"/>
            <consortium name="The Broad Institute Genome Sequencing Center for Infectious Disease"/>
            <person name="Wu L."/>
            <person name="Ma J."/>
        </authorList>
    </citation>
    <scope>NUCLEOTIDE SEQUENCE [LARGE SCALE GENOMIC DNA]</scope>
    <source>
        <strain evidence="22">JCM 14046</strain>
    </source>
</reference>
<organism evidence="21 22">
    <name type="scientific">Nocardioides lentus</name>
    <dbReference type="NCBI Taxonomy" id="338077"/>
    <lineage>
        <taxon>Bacteria</taxon>
        <taxon>Bacillati</taxon>
        <taxon>Actinomycetota</taxon>
        <taxon>Actinomycetes</taxon>
        <taxon>Propionibacteriales</taxon>
        <taxon>Nocardioidaceae</taxon>
        <taxon>Nocardioides</taxon>
    </lineage>
</organism>
<dbReference type="CDD" id="cd00082">
    <property type="entry name" value="HisKA"/>
    <property type="match status" value="1"/>
</dbReference>
<evidence type="ECO:0000256" key="8">
    <source>
        <dbReference type="ARBA" id="ARBA00022741"/>
    </source>
</evidence>
<feature type="region of interest" description="Disordered" evidence="15">
    <location>
        <begin position="813"/>
        <end position="837"/>
    </location>
</feature>
<feature type="transmembrane region" description="Helical" evidence="16">
    <location>
        <begin position="200"/>
        <end position="218"/>
    </location>
</feature>
<dbReference type="Gene3D" id="3.30.450.20">
    <property type="entry name" value="PAS domain"/>
    <property type="match status" value="1"/>
</dbReference>
<dbReference type="InterPro" id="IPR000700">
    <property type="entry name" value="PAS-assoc_C"/>
</dbReference>
<feature type="domain" description="Histidine kinase" evidence="18">
    <location>
        <begin position="583"/>
        <end position="808"/>
    </location>
</feature>
<feature type="transmembrane region" description="Helical" evidence="16">
    <location>
        <begin position="166"/>
        <end position="188"/>
    </location>
</feature>
<feature type="transmembrane region" description="Helical" evidence="16">
    <location>
        <begin position="24"/>
        <end position="43"/>
    </location>
</feature>
<dbReference type="EC" id="2.7.13.3" evidence="3"/>
<dbReference type="InterPro" id="IPR003594">
    <property type="entry name" value="HATPase_dom"/>
</dbReference>
<evidence type="ECO:0000256" key="5">
    <source>
        <dbReference type="ARBA" id="ARBA00022553"/>
    </source>
</evidence>
<evidence type="ECO:0000256" key="12">
    <source>
        <dbReference type="ARBA" id="ARBA00023012"/>
    </source>
</evidence>
<dbReference type="SUPFAM" id="SSF55874">
    <property type="entry name" value="ATPase domain of HSP90 chaperone/DNA topoisomerase II/histidine kinase"/>
    <property type="match status" value="1"/>
</dbReference>
<keyword evidence="7 16" id="KW-0812">Transmembrane</keyword>